<gene>
    <name evidence="1" type="ordered locus">Os08g0225050</name>
    <name evidence="1" type="ORF">OSNPB_080225050</name>
</gene>
<evidence type="ECO:0000313" key="1">
    <source>
        <dbReference type="EMBL" id="BAT04394.1"/>
    </source>
</evidence>
<keyword evidence="2" id="KW-1185">Reference proteome</keyword>
<protein>
    <submittedName>
        <fullName evidence="1">Os08g0225050 protein</fullName>
    </submittedName>
</protein>
<dbReference type="Proteomes" id="UP000059680">
    <property type="component" value="Chromosome 8"/>
</dbReference>
<reference evidence="2" key="1">
    <citation type="journal article" date="2005" name="Nature">
        <title>The map-based sequence of the rice genome.</title>
        <authorList>
            <consortium name="International rice genome sequencing project (IRGSP)"/>
            <person name="Matsumoto T."/>
            <person name="Wu J."/>
            <person name="Kanamori H."/>
            <person name="Katayose Y."/>
            <person name="Fujisawa M."/>
            <person name="Namiki N."/>
            <person name="Mizuno H."/>
            <person name="Yamamoto K."/>
            <person name="Antonio B.A."/>
            <person name="Baba T."/>
            <person name="Sakata K."/>
            <person name="Nagamura Y."/>
            <person name="Aoki H."/>
            <person name="Arikawa K."/>
            <person name="Arita K."/>
            <person name="Bito T."/>
            <person name="Chiden Y."/>
            <person name="Fujitsuka N."/>
            <person name="Fukunaka R."/>
            <person name="Hamada M."/>
            <person name="Harada C."/>
            <person name="Hayashi A."/>
            <person name="Hijishita S."/>
            <person name="Honda M."/>
            <person name="Hosokawa S."/>
            <person name="Ichikawa Y."/>
            <person name="Idonuma A."/>
            <person name="Iijima M."/>
            <person name="Ikeda M."/>
            <person name="Ikeno M."/>
            <person name="Ito K."/>
            <person name="Ito S."/>
            <person name="Ito T."/>
            <person name="Ito Y."/>
            <person name="Ito Y."/>
            <person name="Iwabuchi A."/>
            <person name="Kamiya K."/>
            <person name="Karasawa W."/>
            <person name="Kurita K."/>
            <person name="Katagiri S."/>
            <person name="Kikuta A."/>
            <person name="Kobayashi H."/>
            <person name="Kobayashi N."/>
            <person name="Machita K."/>
            <person name="Maehara T."/>
            <person name="Masukawa M."/>
            <person name="Mizubayashi T."/>
            <person name="Mukai Y."/>
            <person name="Nagasaki H."/>
            <person name="Nagata Y."/>
            <person name="Naito S."/>
            <person name="Nakashima M."/>
            <person name="Nakama Y."/>
            <person name="Nakamichi Y."/>
            <person name="Nakamura M."/>
            <person name="Meguro A."/>
            <person name="Negishi M."/>
            <person name="Ohta I."/>
            <person name="Ohta T."/>
            <person name="Okamoto M."/>
            <person name="Ono N."/>
            <person name="Saji S."/>
            <person name="Sakaguchi M."/>
            <person name="Sakai K."/>
            <person name="Shibata M."/>
            <person name="Shimokawa T."/>
            <person name="Song J."/>
            <person name="Takazaki Y."/>
            <person name="Terasawa K."/>
            <person name="Tsugane M."/>
            <person name="Tsuji K."/>
            <person name="Ueda S."/>
            <person name="Waki K."/>
            <person name="Yamagata H."/>
            <person name="Yamamoto M."/>
            <person name="Yamamoto S."/>
            <person name="Yamane H."/>
            <person name="Yoshiki S."/>
            <person name="Yoshihara R."/>
            <person name="Yukawa K."/>
            <person name="Zhong H."/>
            <person name="Yano M."/>
            <person name="Yuan Q."/>
            <person name="Ouyang S."/>
            <person name="Liu J."/>
            <person name="Jones K.M."/>
            <person name="Gansberger K."/>
            <person name="Moffat K."/>
            <person name="Hill J."/>
            <person name="Bera J."/>
            <person name="Fadrosh D."/>
            <person name="Jin S."/>
            <person name="Johri S."/>
            <person name="Kim M."/>
            <person name="Overton L."/>
            <person name="Reardon M."/>
            <person name="Tsitrin T."/>
            <person name="Vuong H."/>
            <person name="Weaver B."/>
            <person name="Ciecko A."/>
            <person name="Tallon L."/>
            <person name="Jackson J."/>
            <person name="Pai G."/>
            <person name="Aken S.V."/>
            <person name="Utterback T."/>
            <person name="Reidmuller S."/>
            <person name="Feldblyum T."/>
            <person name="Hsiao J."/>
            <person name="Zismann V."/>
            <person name="Iobst S."/>
            <person name="de Vazeille A.R."/>
            <person name="Buell C.R."/>
            <person name="Ying K."/>
            <person name="Li Y."/>
            <person name="Lu T."/>
            <person name="Huang Y."/>
            <person name="Zhao Q."/>
            <person name="Feng Q."/>
            <person name="Zhang L."/>
            <person name="Zhu J."/>
            <person name="Weng Q."/>
            <person name="Mu J."/>
            <person name="Lu Y."/>
            <person name="Fan D."/>
            <person name="Liu Y."/>
            <person name="Guan J."/>
            <person name="Zhang Y."/>
            <person name="Yu S."/>
            <person name="Liu X."/>
            <person name="Zhang Y."/>
            <person name="Hong G."/>
            <person name="Han B."/>
            <person name="Choisne N."/>
            <person name="Demange N."/>
            <person name="Orjeda G."/>
            <person name="Samain S."/>
            <person name="Cattolico L."/>
            <person name="Pelletier E."/>
            <person name="Couloux A."/>
            <person name="Segurens B."/>
            <person name="Wincker P."/>
            <person name="D'Hont A."/>
            <person name="Scarpelli C."/>
            <person name="Weissenbach J."/>
            <person name="Salanoubat M."/>
            <person name="Quetier F."/>
            <person name="Yu Y."/>
            <person name="Kim H.R."/>
            <person name="Rambo T."/>
            <person name="Currie J."/>
            <person name="Collura K."/>
            <person name="Luo M."/>
            <person name="Yang T."/>
            <person name="Ammiraju J.S.S."/>
            <person name="Engler F."/>
            <person name="Soderlund C."/>
            <person name="Wing R.A."/>
            <person name="Palmer L.E."/>
            <person name="de la Bastide M."/>
            <person name="Spiegel L."/>
            <person name="Nascimento L."/>
            <person name="Zutavern T."/>
            <person name="O'Shaughnessy A."/>
            <person name="Dike S."/>
            <person name="Dedhia N."/>
            <person name="Preston R."/>
            <person name="Balija V."/>
            <person name="McCombie W.R."/>
            <person name="Chow T."/>
            <person name="Chen H."/>
            <person name="Chung M."/>
            <person name="Chen C."/>
            <person name="Shaw J."/>
            <person name="Wu H."/>
            <person name="Hsiao K."/>
            <person name="Chao Y."/>
            <person name="Chu M."/>
            <person name="Cheng C."/>
            <person name="Hour A."/>
            <person name="Lee P."/>
            <person name="Lin S."/>
            <person name="Lin Y."/>
            <person name="Liou J."/>
            <person name="Liu S."/>
            <person name="Hsing Y."/>
            <person name="Raghuvanshi S."/>
            <person name="Mohanty A."/>
            <person name="Bharti A.K."/>
            <person name="Gaur A."/>
            <person name="Gupta V."/>
            <person name="Kumar D."/>
            <person name="Ravi V."/>
            <person name="Vij S."/>
            <person name="Kapur A."/>
            <person name="Khurana P."/>
            <person name="Khurana P."/>
            <person name="Khurana J.P."/>
            <person name="Tyagi A.K."/>
            <person name="Gaikwad K."/>
            <person name="Singh A."/>
            <person name="Dalal V."/>
            <person name="Srivastava S."/>
            <person name="Dixit A."/>
            <person name="Pal A.K."/>
            <person name="Ghazi I.A."/>
            <person name="Yadav M."/>
            <person name="Pandit A."/>
            <person name="Bhargava A."/>
            <person name="Sureshbabu K."/>
            <person name="Batra K."/>
            <person name="Sharma T.R."/>
            <person name="Mohapatra T."/>
            <person name="Singh N.K."/>
            <person name="Messing J."/>
            <person name="Nelson A.B."/>
            <person name="Fuks G."/>
            <person name="Kavchok S."/>
            <person name="Keizer G."/>
            <person name="Linton E."/>
            <person name="Llaca V."/>
            <person name="Song R."/>
            <person name="Tanyolac B."/>
            <person name="Young S."/>
            <person name="Ho-Il K."/>
            <person name="Hahn J.H."/>
            <person name="Sangsakoo G."/>
            <person name="Vanavichit A."/>
            <person name="de Mattos Luiz.A.T."/>
            <person name="Zimmer P.D."/>
            <person name="Malone G."/>
            <person name="Dellagostin O."/>
            <person name="de Oliveira A.C."/>
            <person name="Bevan M."/>
            <person name="Bancroft I."/>
            <person name="Minx P."/>
            <person name="Cordum H."/>
            <person name="Wilson R."/>
            <person name="Cheng Z."/>
            <person name="Jin W."/>
            <person name="Jiang J."/>
            <person name="Leong S.A."/>
            <person name="Iwama H."/>
            <person name="Gojobori T."/>
            <person name="Itoh T."/>
            <person name="Niimura Y."/>
            <person name="Fujii Y."/>
            <person name="Habara T."/>
            <person name="Sakai H."/>
            <person name="Sato Y."/>
            <person name="Wilson G."/>
            <person name="Kumar K."/>
            <person name="McCouch S."/>
            <person name="Juretic N."/>
            <person name="Hoen D."/>
            <person name="Wright S."/>
            <person name="Bruskiewich R."/>
            <person name="Bureau T."/>
            <person name="Miyao A."/>
            <person name="Hirochika H."/>
            <person name="Nishikawa T."/>
            <person name="Kadowaki K."/>
            <person name="Sugiura M."/>
            <person name="Burr B."/>
            <person name="Sasaki T."/>
        </authorList>
    </citation>
    <scope>NUCLEOTIDE SEQUENCE [LARGE SCALE GENOMIC DNA]</scope>
    <source>
        <strain evidence="2">cv. Nipponbare</strain>
    </source>
</reference>
<dbReference type="PaxDb" id="39947-A0A0N7KPH0"/>
<reference evidence="1 2" key="2">
    <citation type="journal article" date="2013" name="Plant Cell Physiol.">
        <title>Rice Annotation Project Database (RAP-DB): an integrative and interactive database for rice genomics.</title>
        <authorList>
            <person name="Sakai H."/>
            <person name="Lee S.S."/>
            <person name="Tanaka T."/>
            <person name="Numa H."/>
            <person name="Kim J."/>
            <person name="Kawahara Y."/>
            <person name="Wakimoto H."/>
            <person name="Yang C.C."/>
            <person name="Iwamoto M."/>
            <person name="Abe T."/>
            <person name="Yamada Y."/>
            <person name="Muto A."/>
            <person name="Inokuchi H."/>
            <person name="Ikemura T."/>
            <person name="Matsumoto T."/>
            <person name="Sasaki T."/>
            <person name="Itoh T."/>
        </authorList>
    </citation>
    <scope>NUCLEOTIDE SEQUENCE [LARGE SCALE GENOMIC DNA]</scope>
    <source>
        <strain evidence="2">cv. Nipponbare</strain>
    </source>
</reference>
<organism evidence="1 2">
    <name type="scientific">Oryza sativa subsp. japonica</name>
    <name type="common">Rice</name>
    <dbReference type="NCBI Taxonomy" id="39947"/>
    <lineage>
        <taxon>Eukaryota</taxon>
        <taxon>Viridiplantae</taxon>
        <taxon>Streptophyta</taxon>
        <taxon>Embryophyta</taxon>
        <taxon>Tracheophyta</taxon>
        <taxon>Spermatophyta</taxon>
        <taxon>Magnoliopsida</taxon>
        <taxon>Liliopsida</taxon>
        <taxon>Poales</taxon>
        <taxon>Poaceae</taxon>
        <taxon>BOP clade</taxon>
        <taxon>Oryzoideae</taxon>
        <taxon>Oryzeae</taxon>
        <taxon>Oryzinae</taxon>
        <taxon>Oryza</taxon>
        <taxon>Oryza sativa</taxon>
    </lineage>
</organism>
<dbReference type="Gramene" id="Os08t0225050-01">
    <property type="protein sequence ID" value="Os08t0225050-01"/>
    <property type="gene ID" value="Os08g0225050"/>
</dbReference>
<sequence length="111" mass="12480">MITLTISKNQLKPFHYTSLHPFPFHACERRNALFPSVIQQLMPTATIKKAPNHNLKPPSLAMNASNTNKRPKLISSQGCRNQQLLLKSYADTINTSILESATSAEILCRYN</sequence>
<proteinExistence type="predicted"/>
<dbReference type="AlphaFoldDB" id="A0A0N7KPH0"/>
<accession>A0A0N7KPH0</accession>
<dbReference type="SMR" id="A0A0N7KPH0"/>
<reference evidence="1 2" key="3">
    <citation type="journal article" date="2013" name="Rice">
        <title>Improvement of the Oryza sativa Nipponbare reference genome using next generation sequence and optical map data.</title>
        <authorList>
            <person name="Kawahara Y."/>
            <person name="de la Bastide M."/>
            <person name="Hamilton J.P."/>
            <person name="Kanamori H."/>
            <person name="McCombie W.R."/>
            <person name="Ouyang S."/>
            <person name="Schwartz D.C."/>
            <person name="Tanaka T."/>
            <person name="Wu J."/>
            <person name="Zhou S."/>
            <person name="Childs K.L."/>
            <person name="Davidson R.M."/>
            <person name="Lin H."/>
            <person name="Quesada-Ocampo L."/>
            <person name="Vaillancourt B."/>
            <person name="Sakai H."/>
            <person name="Lee S.S."/>
            <person name="Kim J."/>
            <person name="Numa H."/>
            <person name="Itoh T."/>
            <person name="Buell C.R."/>
            <person name="Matsumoto T."/>
        </authorList>
    </citation>
    <scope>NUCLEOTIDE SEQUENCE [LARGE SCALE GENOMIC DNA]</scope>
    <source>
        <strain evidence="2">cv. Nipponbare</strain>
    </source>
</reference>
<evidence type="ECO:0000313" key="2">
    <source>
        <dbReference type="Proteomes" id="UP000059680"/>
    </source>
</evidence>
<name>A0A0N7KPH0_ORYSJ</name>
<dbReference type="InParanoid" id="A0A0N7KPH0"/>
<dbReference type="EMBL" id="AP014964">
    <property type="protein sequence ID" value="BAT04394.1"/>
    <property type="molecule type" value="Genomic_DNA"/>
</dbReference>